<evidence type="ECO:0000313" key="4">
    <source>
        <dbReference type="Proteomes" id="UP001150238"/>
    </source>
</evidence>
<evidence type="ECO:0000256" key="1">
    <source>
        <dbReference type="SAM" id="Coils"/>
    </source>
</evidence>
<organism evidence="3 4">
    <name type="scientific">Lentinula lateritia</name>
    <dbReference type="NCBI Taxonomy" id="40482"/>
    <lineage>
        <taxon>Eukaryota</taxon>
        <taxon>Fungi</taxon>
        <taxon>Dikarya</taxon>
        <taxon>Basidiomycota</taxon>
        <taxon>Agaricomycotina</taxon>
        <taxon>Agaricomycetes</taxon>
        <taxon>Agaricomycetidae</taxon>
        <taxon>Agaricales</taxon>
        <taxon>Marasmiineae</taxon>
        <taxon>Omphalotaceae</taxon>
        <taxon>Lentinula</taxon>
    </lineage>
</organism>
<feature type="compositionally biased region" description="Polar residues" evidence="2">
    <location>
        <begin position="1098"/>
        <end position="1108"/>
    </location>
</feature>
<feature type="region of interest" description="Disordered" evidence="2">
    <location>
        <begin position="1091"/>
        <end position="1115"/>
    </location>
</feature>
<keyword evidence="1" id="KW-0175">Coiled coil</keyword>
<dbReference type="InterPro" id="IPR046521">
    <property type="entry name" value="DUF6698"/>
</dbReference>
<proteinExistence type="predicted"/>
<gene>
    <name evidence="3" type="ORF">C8J55DRAFT_567580</name>
</gene>
<reference evidence="3" key="2">
    <citation type="journal article" date="2023" name="Proc. Natl. Acad. Sci. U.S.A.">
        <title>A global phylogenomic analysis of the shiitake genus Lentinula.</title>
        <authorList>
            <person name="Sierra-Patev S."/>
            <person name="Min B."/>
            <person name="Naranjo-Ortiz M."/>
            <person name="Looney B."/>
            <person name="Konkel Z."/>
            <person name="Slot J.C."/>
            <person name="Sakamoto Y."/>
            <person name="Steenwyk J.L."/>
            <person name="Rokas A."/>
            <person name="Carro J."/>
            <person name="Camarero S."/>
            <person name="Ferreira P."/>
            <person name="Molpeceres G."/>
            <person name="Ruiz-Duenas F.J."/>
            <person name="Serrano A."/>
            <person name="Henrissat B."/>
            <person name="Drula E."/>
            <person name="Hughes K.W."/>
            <person name="Mata J.L."/>
            <person name="Ishikawa N.K."/>
            <person name="Vargas-Isla R."/>
            <person name="Ushijima S."/>
            <person name="Smith C.A."/>
            <person name="Donoghue J."/>
            <person name="Ahrendt S."/>
            <person name="Andreopoulos W."/>
            <person name="He G."/>
            <person name="LaButti K."/>
            <person name="Lipzen A."/>
            <person name="Ng V."/>
            <person name="Riley R."/>
            <person name="Sandor L."/>
            <person name="Barry K."/>
            <person name="Martinez A.T."/>
            <person name="Xiao Y."/>
            <person name="Gibbons J.G."/>
            <person name="Terashima K."/>
            <person name="Grigoriev I.V."/>
            <person name="Hibbett D."/>
        </authorList>
    </citation>
    <scope>NUCLEOTIDE SEQUENCE</scope>
    <source>
        <strain evidence="3">Sp2 HRB7682 ss15</strain>
    </source>
</reference>
<sequence>MEWDARRLFKFDGGSQTWKRFIEEAWSANSWWSFQSKLPAGAVPLCIVFYADKSKLSSFGTAKGYPVIVRCANLPMDIRNGSGIAGGRVVGWLPIVSEDAAHSGKADFVNFKNVVWHESAAKIFESMAEYCRTGYTMVCGDGVRRWMYPIVLIKSADYEEQCVICLTRGLKSLHPCVRCPIPHDQLLDFDNKYLERTAKDTIEILNNARQKALISKADEEAELKKIPSSSSPIVIRLQAFPSTISTSKTVGVWGDHIFEHAKIQIDNRSAVTKIDNRFKEFPRWSKLNHFDTGVMKLSFNDGSKHYDISRLFLFAAHDVIPEKENKAAYTLLKVMRKYINMIMYSGLNIQTSDTIALGHGAIKNFVDMLKVYISLSPDVNKTFNVIKVHYHQHLYDDIENKGVLRGMSTKPNEKFHGPLRKIYLRQTNFKDTAKQIVRFEHQSVVATLIQDEIQILDRYEHGDPELPSDLETPIDNVHFTLGSKLKPVSFAQLEGEDLIFARIHIRLAEFMSTLLTTATNIVRVTYTAHDTVIPYQFLKIRYESLETWRLAVDILRCNPSFHGHPRYDYIIFRGILGPVFARLHYLLLCNACNSQYPIALVQAYKIVNTRSRIDKDLGLLRIRKEHNLEFISVRSIVRGAVVLPISSETDDKFVWDPLDGDMFLRVKKYFPGFTDDEGNISDASDDPEFVPYTLPDLEKVTVHDLRQALEKVQDQNQQLLGHNSKLRMQNSDLKSQLALAKRHKHLGKTVGNADPNINHELVVKLAKKYTVMVYPWPTSNLFMSFPPNNLPDPESPERFKDESAFEAGLINELHLYLNDRDLRKKAAEYSPFQKSFLQQAKQGRSSALHTIRECASIIMQGINVEAAVWVTKANLLRRNSTTLRLQLEFPGSSAVNDIFSPIFYPNGIRDDTKLFMNDFQPKILRAIFFNKQSLTLDQYSFNYGSSLTGMLWGVKSVNDSSIALSAILVRFLLSDDTEFVPIGKNSQLNYKKNFYSYRAFLNGSKGTNYIKQLYSFFNQRVFLGMPSAAVCSTNDDHEDDAVTQALLAIRLADSCPADTSSLPSIPINIDTDLIPTQFTAMEVEYIDKSWPPEDNLTEIPQNMSNGNVQDRGRGR</sequence>
<dbReference type="Proteomes" id="UP001150238">
    <property type="component" value="Unassembled WGS sequence"/>
</dbReference>
<name>A0A9W8ZPB5_9AGAR</name>
<dbReference type="InterPro" id="IPR041078">
    <property type="entry name" value="Plavaka"/>
</dbReference>
<comment type="caution">
    <text evidence="3">The sequence shown here is derived from an EMBL/GenBank/DDBJ whole genome shotgun (WGS) entry which is preliminary data.</text>
</comment>
<evidence type="ECO:0000256" key="2">
    <source>
        <dbReference type="SAM" id="MobiDB-lite"/>
    </source>
</evidence>
<dbReference type="Pfam" id="PF20414">
    <property type="entry name" value="DUF6698"/>
    <property type="match status" value="1"/>
</dbReference>
<protein>
    <submittedName>
        <fullName evidence="3">Uncharacterized protein</fullName>
    </submittedName>
</protein>
<dbReference type="EMBL" id="JANVFS010000071">
    <property type="protein sequence ID" value="KAJ4463518.1"/>
    <property type="molecule type" value="Genomic_DNA"/>
</dbReference>
<feature type="coiled-coil region" evidence="1">
    <location>
        <begin position="702"/>
        <end position="729"/>
    </location>
</feature>
<reference evidence="3" key="1">
    <citation type="submission" date="2022-08" db="EMBL/GenBank/DDBJ databases">
        <authorList>
            <consortium name="DOE Joint Genome Institute"/>
            <person name="Min B."/>
            <person name="Riley R."/>
            <person name="Sierra-Patev S."/>
            <person name="Naranjo-Ortiz M."/>
            <person name="Looney B."/>
            <person name="Konkel Z."/>
            <person name="Slot J.C."/>
            <person name="Sakamoto Y."/>
            <person name="Steenwyk J.L."/>
            <person name="Rokas A."/>
            <person name="Carro J."/>
            <person name="Camarero S."/>
            <person name="Ferreira P."/>
            <person name="Molpeceres G."/>
            <person name="Ruiz-Duenas F.J."/>
            <person name="Serrano A."/>
            <person name="Henrissat B."/>
            <person name="Drula E."/>
            <person name="Hughes K.W."/>
            <person name="Mata J.L."/>
            <person name="Ishikawa N.K."/>
            <person name="Vargas-Isla R."/>
            <person name="Ushijima S."/>
            <person name="Smith C.A."/>
            <person name="Ahrendt S."/>
            <person name="Andreopoulos W."/>
            <person name="He G."/>
            <person name="Labutti K."/>
            <person name="Lipzen A."/>
            <person name="Ng V."/>
            <person name="Sandor L."/>
            <person name="Barry K."/>
            <person name="Martinez A.T."/>
            <person name="Xiao Y."/>
            <person name="Gibbons J.G."/>
            <person name="Terashima K."/>
            <person name="Hibbett D.S."/>
            <person name="Grigoriev I.V."/>
        </authorList>
    </citation>
    <scope>NUCLEOTIDE SEQUENCE</scope>
    <source>
        <strain evidence="3">Sp2 HRB7682 ss15</strain>
    </source>
</reference>
<evidence type="ECO:0000313" key="3">
    <source>
        <dbReference type="EMBL" id="KAJ4463518.1"/>
    </source>
</evidence>
<dbReference type="Pfam" id="PF18759">
    <property type="entry name" value="Plavaka"/>
    <property type="match status" value="1"/>
</dbReference>
<accession>A0A9W8ZPB5</accession>
<dbReference type="AlphaFoldDB" id="A0A9W8ZPB5"/>